<proteinExistence type="inferred from homology"/>
<dbReference type="eggNOG" id="COG0794">
    <property type="taxonomic scope" value="Bacteria"/>
</dbReference>
<dbReference type="Gene3D" id="3.10.580.10">
    <property type="entry name" value="CBS-domain"/>
    <property type="match status" value="1"/>
</dbReference>
<feature type="site" description="Catalytically relevant" evidence="6">
    <location>
        <position position="184"/>
    </location>
</feature>
<dbReference type="EMBL" id="JRNT01000016">
    <property type="protein sequence ID" value="KGF47149.1"/>
    <property type="molecule type" value="Genomic_DNA"/>
</dbReference>
<reference evidence="10 11" key="1">
    <citation type="submission" date="2014-07" db="EMBL/GenBank/DDBJ databases">
        <authorList>
            <person name="McCorrison J."/>
            <person name="Sanka R."/>
            <person name="Torralba M."/>
            <person name="Gillis M."/>
            <person name="Haft D.H."/>
            <person name="Methe B."/>
            <person name="Sutton G."/>
            <person name="Nelson K.E."/>
        </authorList>
    </citation>
    <scope>NUCLEOTIDE SEQUENCE [LARGE SCALE GENOMIC DNA]</scope>
    <source>
        <strain evidence="10 11">DNF00314</strain>
    </source>
</reference>
<dbReference type="CDD" id="cd04604">
    <property type="entry name" value="CBS_pair_SIS_assoc"/>
    <property type="match status" value="1"/>
</dbReference>
<dbReference type="Pfam" id="PF01380">
    <property type="entry name" value="SIS"/>
    <property type="match status" value="1"/>
</dbReference>
<keyword evidence="2" id="KW-0677">Repeat</keyword>
<feature type="site" description="Catalytically relevant" evidence="6">
    <location>
        <position position="50"/>
    </location>
</feature>
<evidence type="ECO:0000256" key="6">
    <source>
        <dbReference type="PIRSR" id="PIRSR004692-3"/>
    </source>
</evidence>
<comment type="caution">
    <text evidence="10">The sequence shown here is derived from an EMBL/GenBank/DDBJ whole genome shotgun (WGS) entry which is preliminary data.</text>
</comment>
<sequence>MTILEQAARVLHEEAQAIETLITTLDHNFEEAVTMIMASRGRVICTGMGKSGHIASKVAATLASTGTPAFYLHPAEGVHGDLGMVTHEDIVLAFSNSGETGEVVNLLPSLRRIGAKLISVVGNPHSTLATNADITLLVAVEKEACPLGLAPTSSTTVALALGDALAVCLLESSHFTPEKFAIFHPGGSLGRKLLMTVENVMHTGEHNPVVLDTDSVRDALFVMTDTGLGATNVVNREGRLVGLVTDGDIRRGLDRTQDLLFMPVSSMMTTAPRTITKDKLATEALRQMEQNEPRPITVLPVVNEEYQSIGLVHLTDLLRKGIV</sequence>
<dbReference type="InterPro" id="IPR001347">
    <property type="entry name" value="SIS_dom"/>
</dbReference>
<keyword evidence="5" id="KW-0862">Zinc</keyword>
<evidence type="ECO:0000256" key="3">
    <source>
        <dbReference type="ARBA" id="ARBA00023122"/>
    </source>
</evidence>
<protein>
    <recommendedName>
        <fullName evidence="12">D-arabinose 5-phosphate isomerase</fullName>
    </recommendedName>
</protein>
<evidence type="ECO:0000256" key="2">
    <source>
        <dbReference type="ARBA" id="ARBA00022737"/>
    </source>
</evidence>
<feature type="domain" description="SIS" evidence="9">
    <location>
        <begin position="32"/>
        <end position="175"/>
    </location>
</feature>
<dbReference type="Pfam" id="PF00571">
    <property type="entry name" value="CBS"/>
    <property type="match status" value="2"/>
</dbReference>
<keyword evidence="5" id="KW-0479">Metal-binding</keyword>
<feature type="binding site" evidence="5">
    <location>
        <position position="73"/>
    </location>
    <ligand>
        <name>Zn(2+)</name>
        <dbReference type="ChEBI" id="CHEBI:29105"/>
    </ligand>
</feature>
<dbReference type="FunFam" id="3.40.50.10490:FF:000011">
    <property type="entry name" value="Arabinose 5-phosphate isomerase"/>
    <property type="match status" value="1"/>
</dbReference>
<feature type="domain" description="CBS" evidence="8">
    <location>
        <begin position="201"/>
        <end position="259"/>
    </location>
</feature>
<dbReference type="InterPro" id="IPR046348">
    <property type="entry name" value="SIS_dom_sf"/>
</dbReference>
<evidence type="ECO:0000256" key="4">
    <source>
        <dbReference type="PIRNR" id="PIRNR004692"/>
    </source>
</evidence>
<evidence type="ECO:0000313" key="11">
    <source>
        <dbReference type="Proteomes" id="UP000029628"/>
    </source>
</evidence>
<dbReference type="InterPro" id="IPR004800">
    <property type="entry name" value="KdsD/KpsF-type"/>
</dbReference>
<dbReference type="InterPro" id="IPR046342">
    <property type="entry name" value="CBS_dom_sf"/>
</dbReference>
<organism evidence="10 11">
    <name type="scientific">Veillonella montpellierensis DNF00314</name>
    <dbReference type="NCBI Taxonomy" id="1401067"/>
    <lineage>
        <taxon>Bacteria</taxon>
        <taxon>Bacillati</taxon>
        <taxon>Bacillota</taxon>
        <taxon>Negativicutes</taxon>
        <taxon>Veillonellales</taxon>
        <taxon>Veillonellaceae</taxon>
        <taxon>Veillonella</taxon>
    </lineage>
</organism>
<dbReference type="eggNOG" id="COG0517">
    <property type="taxonomic scope" value="Bacteria"/>
</dbReference>
<dbReference type="PROSITE" id="PS51464">
    <property type="entry name" value="SIS"/>
    <property type="match status" value="1"/>
</dbReference>
<dbReference type="Proteomes" id="UP000029628">
    <property type="component" value="Unassembled WGS sequence"/>
</dbReference>
<feature type="site" description="Catalytically relevant" evidence="6">
    <location>
        <position position="143"/>
    </location>
</feature>
<evidence type="ECO:0008006" key="12">
    <source>
        <dbReference type="Google" id="ProtNLM"/>
    </source>
</evidence>
<name>A0A096CP94_9FIRM</name>
<evidence type="ECO:0000313" key="10">
    <source>
        <dbReference type="EMBL" id="KGF47149.1"/>
    </source>
</evidence>
<dbReference type="GO" id="GO:0046872">
    <property type="term" value="F:metal ion binding"/>
    <property type="evidence" value="ECO:0007669"/>
    <property type="project" value="UniProtKB-KW"/>
</dbReference>
<gene>
    <name evidence="10" type="ORF">HMPREF0872_05590</name>
</gene>
<evidence type="ECO:0000259" key="9">
    <source>
        <dbReference type="PROSITE" id="PS51464"/>
    </source>
</evidence>
<dbReference type="GO" id="GO:1901135">
    <property type="term" value="P:carbohydrate derivative metabolic process"/>
    <property type="evidence" value="ECO:0007669"/>
    <property type="project" value="InterPro"/>
</dbReference>
<feature type="site" description="Catalytically relevant" evidence="6">
    <location>
        <position position="102"/>
    </location>
</feature>
<dbReference type="PANTHER" id="PTHR42745:SF1">
    <property type="entry name" value="ARABINOSE 5-PHOSPHATE ISOMERASE KDSD"/>
    <property type="match status" value="1"/>
</dbReference>
<dbReference type="PROSITE" id="PS51371">
    <property type="entry name" value="CBS"/>
    <property type="match status" value="2"/>
</dbReference>
<evidence type="ECO:0000256" key="5">
    <source>
        <dbReference type="PIRSR" id="PIRSR004692-2"/>
    </source>
</evidence>
<dbReference type="RefSeq" id="WP_038152639.1">
    <property type="nucleotide sequence ID" value="NZ_JRNT01000016.1"/>
</dbReference>
<dbReference type="GO" id="GO:0019146">
    <property type="term" value="F:arabinose-5-phosphate isomerase activity"/>
    <property type="evidence" value="ECO:0007669"/>
    <property type="project" value="UniProtKB-ARBA"/>
</dbReference>
<keyword evidence="11" id="KW-1185">Reference proteome</keyword>
<dbReference type="PIRSF" id="PIRSF004692">
    <property type="entry name" value="KdsD_KpsF"/>
    <property type="match status" value="1"/>
</dbReference>
<dbReference type="InterPro" id="IPR035474">
    <property type="entry name" value="SIS_Kpsf"/>
</dbReference>
<feature type="domain" description="CBS" evidence="8">
    <location>
        <begin position="268"/>
        <end position="323"/>
    </location>
</feature>
<dbReference type="InterPro" id="IPR050986">
    <property type="entry name" value="GutQ/KpsF_isomerases"/>
</dbReference>
<accession>A0A096CP94</accession>
<evidence type="ECO:0000256" key="7">
    <source>
        <dbReference type="PROSITE-ProRule" id="PRU00703"/>
    </source>
</evidence>
<dbReference type="GO" id="GO:0097367">
    <property type="term" value="F:carbohydrate derivative binding"/>
    <property type="evidence" value="ECO:0007669"/>
    <property type="project" value="InterPro"/>
</dbReference>
<dbReference type="SMART" id="SM00116">
    <property type="entry name" value="CBS"/>
    <property type="match status" value="2"/>
</dbReference>
<keyword evidence="3 7" id="KW-0129">CBS domain</keyword>
<dbReference type="Gene3D" id="3.40.50.10490">
    <property type="entry name" value="Glucose-6-phosphate isomerase like protein, domain 1"/>
    <property type="match status" value="1"/>
</dbReference>
<dbReference type="CDD" id="cd05014">
    <property type="entry name" value="SIS_Kpsf"/>
    <property type="match status" value="1"/>
</dbReference>
<dbReference type="GO" id="GO:0005975">
    <property type="term" value="P:carbohydrate metabolic process"/>
    <property type="evidence" value="ECO:0007669"/>
    <property type="project" value="InterPro"/>
</dbReference>
<dbReference type="PANTHER" id="PTHR42745">
    <property type="match status" value="1"/>
</dbReference>
<dbReference type="AlphaFoldDB" id="A0A096CP94"/>
<dbReference type="InterPro" id="IPR000644">
    <property type="entry name" value="CBS_dom"/>
</dbReference>
<evidence type="ECO:0000256" key="1">
    <source>
        <dbReference type="ARBA" id="ARBA00008165"/>
    </source>
</evidence>
<evidence type="ECO:0000259" key="8">
    <source>
        <dbReference type="PROSITE" id="PS51371"/>
    </source>
</evidence>
<dbReference type="NCBIfam" id="TIGR00393">
    <property type="entry name" value="kpsF"/>
    <property type="match status" value="1"/>
</dbReference>
<comment type="similarity">
    <text evidence="1 4">Belongs to the SIS family. GutQ/KpsF subfamily.</text>
</comment>
<dbReference type="SUPFAM" id="SSF53697">
    <property type="entry name" value="SIS domain"/>
    <property type="match status" value="1"/>
</dbReference>